<evidence type="ECO:0000256" key="4">
    <source>
        <dbReference type="ARBA" id="ARBA00023277"/>
    </source>
</evidence>
<feature type="site" description="Important for catalytic activity, responsible for pKa modulation of the active site Glu and correct orientation of both the proton donor and substrate" evidence="7">
    <location>
        <position position="129"/>
    </location>
</feature>
<feature type="active site" description="Proton donor" evidence="6">
    <location>
        <position position="199"/>
    </location>
</feature>
<evidence type="ECO:0000256" key="3">
    <source>
        <dbReference type="ARBA" id="ARBA00022801"/>
    </source>
</evidence>
<evidence type="ECO:0000256" key="2">
    <source>
        <dbReference type="ARBA" id="ARBA00022651"/>
    </source>
</evidence>
<dbReference type="CDD" id="cd08991">
    <property type="entry name" value="GH43_HoAraf43-like"/>
    <property type="match status" value="1"/>
</dbReference>
<dbReference type="Gene3D" id="2.115.10.20">
    <property type="entry name" value="Glycosyl hydrolase domain, family 43"/>
    <property type="match status" value="1"/>
</dbReference>
<gene>
    <name evidence="9" type="ORF">KHA91_19475</name>
</gene>
<sequence>MIYHNPVISVPDMDHGDPAILKYNGKYYLYHTGQYEILVYESTNLVDWEKVGVALTASNDKNHWAQIDLWAPEIIHYNGTFYMYVTGAMTKADGNADDEIRHIGVAKSTSPIGPFILNAEPLTNEWSIDAHPFLDDDGQWYLFYNVRNEYTKGPNGVIGCGNVVDKMIDFETLAGNPTLVVKPEMMHEGNKEGTWFWNEGPFVLKKNGVYYQMYSAGWFGDDTYGMYVATSKVPMGPNGMNDTTWKKWEGGKPILASNAACFGPGHHVVTSGPNGVDKYVVYHGYEPDPEKKGRKVHVGKFEWQDDLIKIEEPTLEAIPAPSLPTVDCRFDDGIHSINKSLASHPANSFYFETNLSTVNPENSTLGGSLSDENGMVLKWTIDPDEKAFEVRQGDSHNKTLLKNDPDFSTYQHLSIEKTGDVVALQVNGLVVYKRTIQSSNLKVQLIEDPSVTYKGTLLTVL</sequence>
<dbReference type="PANTHER" id="PTHR43772">
    <property type="entry name" value="ENDO-1,4-BETA-XYLANASE"/>
    <property type="match status" value="1"/>
</dbReference>
<keyword evidence="2" id="KW-0624">Polysaccharide degradation</keyword>
<dbReference type="PANTHER" id="PTHR43772:SF2">
    <property type="entry name" value="PUTATIVE (AFU_ORTHOLOGUE AFUA_2G04480)-RELATED"/>
    <property type="match status" value="1"/>
</dbReference>
<evidence type="ECO:0000256" key="1">
    <source>
        <dbReference type="ARBA" id="ARBA00009865"/>
    </source>
</evidence>
<organism evidence="9 10">
    <name type="scientific">Lederbergia citrea</name>
    <dbReference type="NCBI Taxonomy" id="2833581"/>
    <lineage>
        <taxon>Bacteria</taxon>
        <taxon>Bacillati</taxon>
        <taxon>Bacillota</taxon>
        <taxon>Bacilli</taxon>
        <taxon>Bacillales</taxon>
        <taxon>Bacillaceae</taxon>
        <taxon>Lederbergia</taxon>
    </lineage>
</organism>
<reference evidence="9 10" key="1">
    <citation type="submission" date="2021-05" db="EMBL/GenBank/DDBJ databases">
        <title>Novel Bacillus species.</title>
        <authorList>
            <person name="Liu G."/>
        </authorList>
    </citation>
    <scope>NUCLEOTIDE SEQUENCE [LARGE SCALE GENOMIC DNA]</scope>
    <source>
        <strain evidence="9 10">FJAT-49682</strain>
    </source>
</reference>
<accession>A0A942Z790</accession>
<dbReference type="InterPro" id="IPR023296">
    <property type="entry name" value="Glyco_hydro_beta-prop_sf"/>
</dbReference>
<dbReference type="AlphaFoldDB" id="A0A942Z790"/>
<evidence type="ECO:0000256" key="5">
    <source>
        <dbReference type="ARBA" id="ARBA00023295"/>
    </source>
</evidence>
<keyword evidence="4" id="KW-0119">Carbohydrate metabolism</keyword>
<dbReference type="EMBL" id="JAGYPN010000005">
    <property type="protein sequence ID" value="MBS4224881.1"/>
    <property type="molecule type" value="Genomic_DNA"/>
</dbReference>
<feature type="active site" description="Proton acceptor" evidence="6">
    <location>
        <position position="17"/>
    </location>
</feature>
<protein>
    <submittedName>
        <fullName evidence="9">Glycoside hydrolase family 43 protein</fullName>
    </submittedName>
</protein>
<dbReference type="Pfam" id="PF04616">
    <property type="entry name" value="Glyco_hydro_43"/>
    <property type="match status" value="1"/>
</dbReference>
<dbReference type="InterPro" id="IPR052176">
    <property type="entry name" value="Glycosyl_Hydrlase_43_Enz"/>
</dbReference>
<dbReference type="Proteomes" id="UP000676456">
    <property type="component" value="Unassembled WGS sequence"/>
</dbReference>
<evidence type="ECO:0000256" key="8">
    <source>
        <dbReference type="RuleBase" id="RU361187"/>
    </source>
</evidence>
<dbReference type="RefSeq" id="WP_213099933.1">
    <property type="nucleotide sequence ID" value="NZ_JAGYPN010000005.1"/>
</dbReference>
<comment type="similarity">
    <text evidence="1 8">Belongs to the glycosyl hydrolase 43 family.</text>
</comment>
<evidence type="ECO:0000256" key="7">
    <source>
        <dbReference type="PIRSR" id="PIRSR606710-2"/>
    </source>
</evidence>
<evidence type="ECO:0000256" key="6">
    <source>
        <dbReference type="PIRSR" id="PIRSR606710-1"/>
    </source>
</evidence>
<dbReference type="GO" id="GO:0045493">
    <property type="term" value="P:xylan catabolic process"/>
    <property type="evidence" value="ECO:0007669"/>
    <property type="project" value="UniProtKB-KW"/>
</dbReference>
<keyword evidence="5 8" id="KW-0326">Glycosidase</keyword>
<dbReference type="InterPro" id="IPR006710">
    <property type="entry name" value="Glyco_hydro_43"/>
</dbReference>
<evidence type="ECO:0000313" key="9">
    <source>
        <dbReference type="EMBL" id="MBS4224881.1"/>
    </source>
</evidence>
<evidence type="ECO:0000313" key="10">
    <source>
        <dbReference type="Proteomes" id="UP000676456"/>
    </source>
</evidence>
<name>A0A942Z790_9BACI</name>
<keyword evidence="10" id="KW-1185">Reference proteome</keyword>
<keyword evidence="2" id="KW-0858">Xylan degradation</keyword>
<keyword evidence="3 8" id="KW-0378">Hydrolase</keyword>
<proteinExistence type="inferred from homology"/>
<dbReference type="SUPFAM" id="SSF75005">
    <property type="entry name" value="Arabinanase/levansucrase/invertase"/>
    <property type="match status" value="1"/>
</dbReference>
<comment type="caution">
    <text evidence="9">The sequence shown here is derived from an EMBL/GenBank/DDBJ whole genome shotgun (WGS) entry which is preliminary data.</text>
</comment>
<dbReference type="GO" id="GO:0004553">
    <property type="term" value="F:hydrolase activity, hydrolyzing O-glycosyl compounds"/>
    <property type="evidence" value="ECO:0007669"/>
    <property type="project" value="InterPro"/>
</dbReference>